<dbReference type="EMBL" id="DVJO01000122">
    <property type="protein sequence ID" value="HIS83068.1"/>
    <property type="molecule type" value="Genomic_DNA"/>
</dbReference>
<dbReference type="Gene3D" id="3.40.50.2000">
    <property type="entry name" value="Glycogen Phosphorylase B"/>
    <property type="match status" value="1"/>
</dbReference>
<accession>A0A9D1FW62</accession>
<sequence length="238" mass="27976">MENEVKNILYVTTRLPWPLIGGDRVNIYNYLKELKNKGHKITLVTLVSDDDDLIGALDHSEFYTKLVPVKFNKKFAYLNAVKAIFSDRPFIVEYFYNRQMQKVIDDELATRQYDLVIGYIIRSLPYIQKHKNIKRIVHLCDAISMMYERRLKEKPSLFDRFKIGIEYIKVKNYEKKACITSDKQVLISEIDKKYLAKFANVSNVEVIGFATDTDYYSPIYCKKENNICFVGSMQYIPN</sequence>
<comment type="caution">
    <text evidence="1">The sequence shown here is derived from an EMBL/GenBank/DDBJ whole genome shotgun (WGS) entry which is preliminary data.</text>
</comment>
<evidence type="ECO:0008006" key="3">
    <source>
        <dbReference type="Google" id="ProtNLM"/>
    </source>
</evidence>
<name>A0A9D1FW62_9BACT</name>
<reference evidence="1" key="2">
    <citation type="journal article" date="2021" name="PeerJ">
        <title>Extensive microbial diversity within the chicken gut microbiome revealed by metagenomics and culture.</title>
        <authorList>
            <person name="Gilroy R."/>
            <person name="Ravi A."/>
            <person name="Getino M."/>
            <person name="Pursley I."/>
            <person name="Horton D.L."/>
            <person name="Alikhan N.F."/>
            <person name="Baker D."/>
            <person name="Gharbi K."/>
            <person name="Hall N."/>
            <person name="Watson M."/>
            <person name="Adriaenssens E.M."/>
            <person name="Foster-Nyarko E."/>
            <person name="Jarju S."/>
            <person name="Secka A."/>
            <person name="Antonio M."/>
            <person name="Oren A."/>
            <person name="Chaudhuri R.R."/>
            <person name="La Ragione R."/>
            <person name="Hildebrand F."/>
            <person name="Pallen M.J."/>
        </authorList>
    </citation>
    <scope>NUCLEOTIDE SEQUENCE</scope>
    <source>
        <strain evidence="1">CHK152-2994</strain>
    </source>
</reference>
<feature type="non-terminal residue" evidence="1">
    <location>
        <position position="238"/>
    </location>
</feature>
<dbReference type="SUPFAM" id="SSF53756">
    <property type="entry name" value="UDP-Glycosyltransferase/glycogen phosphorylase"/>
    <property type="match status" value="1"/>
</dbReference>
<evidence type="ECO:0000313" key="2">
    <source>
        <dbReference type="Proteomes" id="UP000824139"/>
    </source>
</evidence>
<dbReference type="Proteomes" id="UP000824139">
    <property type="component" value="Unassembled WGS sequence"/>
</dbReference>
<gene>
    <name evidence="1" type="ORF">IAD41_05625</name>
</gene>
<evidence type="ECO:0000313" key="1">
    <source>
        <dbReference type="EMBL" id="HIS83068.1"/>
    </source>
</evidence>
<proteinExistence type="predicted"/>
<reference evidence="1" key="1">
    <citation type="submission" date="2020-10" db="EMBL/GenBank/DDBJ databases">
        <authorList>
            <person name="Gilroy R."/>
        </authorList>
    </citation>
    <scope>NUCLEOTIDE SEQUENCE</scope>
    <source>
        <strain evidence="1">CHK152-2994</strain>
    </source>
</reference>
<protein>
    <recommendedName>
        <fullName evidence="3">Glycosyltransferase subfamily 4-like N-terminal domain-containing protein</fullName>
    </recommendedName>
</protein>
<dbReference type="AlphaFoldDB" id="A0A9D1FW62"/>
<organism evidence="1 2">
    <name type="scientific">Candidatus Scatenecus faecavium</name>
    <dbReference type="NCBI Taxonomy" id="2840915"/>
    <lineage>
        <taxon>Bacteria</taxon>
        <taxon>Candidatus Scatenecus</taxon>
    </lineage>
</organism>